<dbReference type="AlphaFoldDB" id="A0A1Q2ZWB1"/>
<name>A0A1Q2ZWB1_ZYGRO</name>
<dbReference type="Proteomes" id="UP000187013">
    <property type="component" value="Unassembled WGS sequence"/>
</dbReference>
<accession>A0A1Q2ZWB1</accession>
<dbReference type="GO" id="GO:0006886">
    <property type="term" value="P:intracellular protein transport"/>
    <property type="evidence" value="ECO:0007669"/>
    <property type="project" value="EnsemblFungi"/>
</dbReference>
<dbReference type="Gene3D" id="1.20.5.170">
    <property type="match status" value="1"/>
</dbReference>
<evidence type="ECO:0000313" key="3">
    <source>
        <dbReference type="Proteomes" id="UP000187013"/>
    </source>
</evidence>
<evidence type="ECO:0000256" key="1">
    <source>
        <dbReference type="SAM" id="MobiDB-lite"/>
    </source>
</evidence>
<feature type="region of interest" description="Disordered" evidence="1">
    <location>
        <begin position="1"/>
        <end position="51"/>
    </location>
</feature>
<reference evidence="2 3" key="1">
    <citation type="submission" date="2016-08" db="EMBL/GenBank/DDBJ databases">
        <title>Draft genome sequence of allopolyploid Zygosaccharomyces rouxii.</title>
        <authorList>
            <person name="Watanabe J."/>
            <person name="Uehara K."/>
            <person name="Mogi Y."/>
            <person name="Tsukioka Y."/>
        </authorList>
    </citation>
    <scope>NUCLEOTIDE SEQUENCE [LARGE SCALE GENOMIC DNA]</scope>
    <source>
        <strain evidence="2 3">NBRC 110957</strain>
    </source>
</reference>
<organism evidence="2 3">
    <name type="scientific">Zygosaccharomyces rouxii</name>
    <dbReference type="NCBI Taxonomy" id="4956"/>
    <lineage>
        <taxon>Eukaryota</taxon>
        <taxon>Fungi</taxon>
        <taxon>Dikarya</taxon>
        <taxon>Ascomycota</taxon>
        <taxon>Saccharomycotina</taxon>
        <taxon>Saccharomycetes</taxon>
        <taxon>Saccharomycetales</taxon>
        <taxon>Saccharomycetaceae</taxon>
        <taxon>Zygosaccharomyces</taxon>
    </lineage>
</organism>
<comment type="caution">
    <text evidence="2">The sequence shown here is derived from an EMBL/GenBank/DDBJ whole genome shotgun (WGS) entry which is preliminary data.</text>
</comment>
<sequence length="112" mass="12778">MSTENSGVVVGNDKLSERTEIQESIDTSNVRDNSSQQSQNPLNPTGTRMRSGSLIFKGQDLLQETKLLRDTLDLLWNHTSEQRKLCEQLKEENEYLQDYISNLMTSSNVLDK</sequence>
<dbReference type="InterPro" id="IPR019357">
    <property type="entry name" value="SCOC"/>
</dbReference>
<dbReference type="EMBL" id="BDGX01000009">
    <property type="protein sequence ID" value="GAV47780.1"/>
    <property type="molecule type" value="Genomic_DNA"/>
</dbReference>
<dbReference type="Pfam" id="PF10224">
    <property type="entry name" value="DUF2205"/>
    <property type="match status" value="1"/>
</dbReference>
<protein>
    <submittedName>
        <fullName evidence="2">Uncharacterized protein</fullName>
    </submittedName>
</protein>
<dbReference type="eggNOG" id="ENOG502S763">
    <property type="taxonomic scope" value="Eukaryota"/>
</dbReference>
<gene>
    <name evidence="2" type="ORF">ZYGR_0I00760</name>
</gene>
<dbReference type="OrthoDB" id="2163284at2759"/>
<feature type="compositionally biased region" description="Polar residues" evidence="1">
    <location>
        <begin position="22"/>
        <end position="50"/>
    </location>
</feature>
<evidence type="ECO:0000313" key="2">
    <source>
        <dbReference type="EMBL" id="GAV47780.1"/>
    </source>
</evidence>
<proteinExistence type="predicted"/>